<protein>
    <submittedName>
        <fullName evidence="6">LysR family transcriptional regulator</fullName>
    </submittedName>
</protein>
<sequence>MTLVQLRHLISLADTGSFSRAAERQHLTQPALSRSIAALEDEVGGRLFDRIGRRAEPTPLGRELLTRARQLVADADELVAQGQAVRGARAGTLRVGLGSGPGALLTVPLLQRVAAQGQGLRLELRRGGTALLVDALRARALDALVVDAYSLPPAPDLRCEIIGELPGGFLCRRGHPLLRKRRPLRFAELQAWPIAATPLSDAVAAVLMDRYGPEAHPERCVTLRGDDLAGLVEATAASDAVLIAVRAAAPGLAELRVEPPLQAVARFGLVTLAGRSPPPALALLRTLARERCA</sequence>
<keyword evidence="7" id="KW-1185">Reference proteome</keyword>
<reference evidence="6 7" key="1">
    <citation type="submission" date="2021-04" db="EMBL/GenBank/DDBJ databases">
        <title>The genome sequence of Ideonella sp. 3Y2.</title>
        <authorList>
            <person name="Liu Y."/>
        </authorList>
    </citation>
    <scope>NUCLEOTIDE SEQUENCE [LARGE SCALE GENOMIC DNA]</scope>
    <source>
        <strain evidence="6 7">3Y2</strain>
    </source>
</reference>
<name>A0A940Y991_9BURK</name>
<dbReference type="GO" id="GO:0003700">
    <property type="term" value="F:DNA-binding transcription factor activity"/>
    <property type="evidence" value="ECO:0007669"/>
    <property type="project" value="InterPro"/>
</dbReference>
<dbReference type="GO" id="GO:0032993">
    <property type="term" value="C:protein-DNA complex"/>
    <property type="evidence" value="ECO:0007669"/>
    <property type="project" value="TreeGrafter"/>
</dbReference>
<dbReference type="Gene3D" id="3.40.190.290">
    <property type="match status" value="1"/>
</dbReference>
<dbReference type="PRINTS" id="PR00039">
    <property type="entry name" value="HTHLYSR"/>
</dbReference>
<evidence type="ECO:0000313" key="6">
    <source>
        <dbReference type="EMBL" id="MBQ0932272.1"/>
    </source>
</evidence>
<dbReference type="AlphaFoldDB" id="A0A940Y991"/>
<keyword evidence="4" id="KW-0804">Transcription</keyword>
<keyword evidence="3" id="KW-0238">DNA-binding</keyword>
<dbReference type="PANTHER" id="PTHR30346">
    <property type="entry name" value="TRANSCRIPTIONAL DUAL REGULATOR HCAR-RELATED"/>
    <property type="match status" value="1"/>
</dbReference>
<evidence type="ECO:0000256" key="1">
    <source>
        <dbReference type="ARBA" id="ARBA00009437"/>
    </source>
</evidence>
<proteinExistence type="inferred from homology"/>
<dbReference type="InterPro" id="IPR000847">
    <property type="entry name" value="LysR_HTH_N"/>
</dbReference>
<organism evidence="6 7">
    <name type="scientific">Ideonella alba</name>
    <dbReference type="NCBI Taxonomy" id="2824118"/>
    <lineage>
        <taxon>Bacteria</taxon>
        <taxon>Pseudomonadati</taxon>
        <taxon>Pseudomonadota</taxon>
        <taxon>Betaproteobacteria</taxon>
        <taxon>Burkholderiales</taxon>
        <taxon>Sphaerotilaceae</taxon>
        <taxon>Ideonella</taxon>
    </lineage>
</organism>
<dbReference type="PANTHER" id="PTHR30346:SF29">
    <property type="entry name" value="LYSR SUBSTRATE-BINDING"/>
    <property type="match status" value="1"/>
</dbReference>
<feature type="domain" description="HTH lysR-type" evidence="5">
    <location>
        <begin position="1"/>
        <end position="58"/>
    </location>
</feature>
<gene>
    <name evidence="6" type="ORF">KAK03_17460</name>
</gene>
<accession>A0A940Y991</accession>
<dbReference type="Pfam" id="PF03466">
    <property type="entry name" value="LysR_substrate"/>
    <property type="match status" value="1"/>
</dbReference>
<dbReference type="SUPFAM" id="SSF46785">
    <property type="entry name" value="Winged helix' DNA-binding domain"/>
    <property type="match status" value="1"/>
</dbReference>
<dbReference type="EMBL" id="JAGQDD010000015">
    <property type="protein sequence ID" value="MBQ0932272.1"/>
    <property type="molecule type" value="Genomic_DNA"/>
</dbReference>
<dbReference type="RefSeq" id="WP_210855918.1">
    <property type="nucleotide sequence ID" value="NZ_JAGQDF010000007.1"/>
</dbReference>
<evidence type="ECO:0000259" key="5">
    <source>
        <dbReference type="PROSITE" id="PS50931"/>
    </source>
</evidence>
<dbReference type="SUPFAM" id="SSF53850">
    <property type="entry name" value="Periplasmic binding protein-like II"/>
    <property type="match status" value="1"/>
</dbReference>
<comment type="caution">
    <text evidence="6">The sequence shown here is derived from an EMBL/GenBank/DDBJ whole genome shotgun (WGS) entry which is preliminary data.</text>
</comment>
<dbReference type="PROSITE" id="PS50931">
    <property type="entry name" value="HTH_LYSR"/>
    <property type="match status" value="1"/>
</dbReference>
<dbReference type="InterPro" id="IPR036388">
    <property type="entry name" value="WH-like_DNA-bd_sf"/>
</dbReference>
<dbReference type="CDD" id="cd05466">
    <property type="entry name" value="PBP2_LTTR_substrate"/>
    <property type="match status" value="1"/>
</dbReference>
<dbReference type="InterPro" id="IPR005119">
    <property type="entry name" value="LysR_subst-bd"/>
</dbReference>
<evidence type="ECO:0000256" key="4">
    <source>
        <dbReference type="ARBA" id="ARBA00023163"/>
    </source>
</evidence>
<dbReference type="Gene3D" id="1.10.10.10">
    <property type="entry name" value="Winged helix-like DNA-binding domain superfamily/Winged helix DNA-binding domain"/>
    <property type="match status" value="1"/>
</dbReference>
<evidence type="ECO:0000256" key="3">
    <source>
        <dbReference type="ARBA" id="ARBA00023125"/>
    </source>
</evidence>
<dbReference type="InterPro" id="IPR036390">
    <property type="entry name" value="WH_DNA-bd_sf"/>
</dbReference>
<keyword evidence="2" id="KW-0805">Transcription regulation</keyword>
<dbReference type="Pfam" id="PF00126">
    <property type="entry name" value="HTH_1"/>
    <property type="match status" value="1"/>
</dbReference>
<dbReference type="Proteomes" id="UP000676246">
    <property type="component" value="Unassembled WGS sequence"/>
</dbReference>
<dbReference type="FunFam" id="1.10.10.10:FF:000001">
    <property type="entry name" value="LysR family transcriptional regulator"/>
    <property type="match status" value="1"/>
</dbReference>
<comment type="similarity">
    <text evidence="1">Belongs to the LysR transcriptional regulatory family.</text>
</comment>
<evidence type="ECO:0000313" key="7">
    <source>
        <dbReference type="Proteomes" id="UP000676246"/>
    </source>
</evidence>
<evidence type="ECO:0000256" key="2">
    <source>
        <dbReference type="ARBA" id="ARBA00023015"/>
    </source>
</evidence>
<dbReference type="GO" id="GO:0003677">
    <property type="term" value="F:DNA binding"/>
    <property type="evidence" value="ECO:0007669"/>
    <property type="project" value="UniProtKB-KW"/>
</dbReference>